<sequence length="116" mass="12975">MTAERLEQLRGFARIERDTILERRAREGVDPAVAVEEIPDVDDFVVSELRTELLEESGRLAEFGLARLAARAGGPDADEHRRNADRVEFELLREIAAASPELTVAVWRAGEHLSPE</sequence>
<keyword evidence="2" id="KW-1185">Reference proteome</keyword>
<organism evidence="1 2">
    <name type="scientific">Leucobacter chromiireducens subsp. solipictus</name>
    <dbReference type="NCBI Taxonomy" id="398235"/>
    <lineage>
        <taxon>Bacteria</taxon>
        <taxon>Bacillati</taxon>
        <taxon>Actinomycetota</taxon>
        <taxon>Actinomycetes</taxon>
        <taxon>Micrococcales</taxon>
        <taxon>Microbacteriaceae</taxon>
        <taxon>Leucobacter</taxon>
    </lineage>
</organism>
<comment type="caution">
    <text evidence="1">The sequence shown here is derived from an EMBL/GenBank/DDBJ whole genome shotgun (WGS) entry which is preliminary data.</text>
</comment>
<gene>
    <name evidence="1" type="ORF">D3230_11100</name>
</gene>
<evidence type="ECO:0000313" key="1">
    <source>
        <dbReference type="EMBL" id="MBL3679826.1"/>
    </source>
</evidence>
<evidence type="ECO:0000313" key="2">
    <source>
        <dbReference type="Proteomes" id="UP001645859"/>
    </source>
</evidence>
<accession>A0ABS1SGZ1</accession>
<reference evidence="1 2" key="1">
    <citation type="submission" date="2018-09" db="EMBL/GenBank/DDBJ databases">
        <title>Comparative genomics of Leucobacter spp.</title>
        <authorList>
            <person name="Reis A.C."/>
            <person name="Kolvenbach B.A."/>
            <person name="Corvini P.F.X."/>
            <person name="Nunes O.C."/>
        </authorList>
    </citation>
    <scope>NUCLEOTIDE SEQUENCE [LARGE SCALE GENOMIC DNA]</scope>
    <source>
        <strain evidence="1 2">TAN 31504</strain>
    </source>
</reference>
<dbReference type="Proteomes" id="UP001645859">
    <property type="component" value="Unassembled WGS sequence"/>
</dbReference>
<dbReference type="EMBL" id="QYAC01000005">
    <property type="protein sequence ID" value="MBL3679826.1"/>
    <property type="molecule type" value="Genomic_DNA"/>
</dbReference>
<protein>
    <submittedName>
        <fullName evidence="1">Uncharacterized protein</fullName>
    </submittedName>
</protein>
<name>A0ABS1SGZ1_9MICO</name>
<proteinExistence type="predicted"/>